<reference evidence="1 2" key="1">
    <citation type="submission" date="2023-01" db="EMBL/GenBank/DDBJ databases">
        <title>Xanthomonas hawaiianensis sp. nov. isolated from Araceae family in Hawaii.</title>
        <authorList>
            <person name="Chunag S.-C."/>
            <person name="Dobhal S."/>
            <person name="Alvarez A."/>
            <person name="Arif M."/>
        </authorList>
    </citation>
    <scope>NUCLEOTIDE SEQUENCE [LARGE SCALE GENOMIC DNA]</scope>
    <source>
        <strain evidence="1 2">A2111</strain>
    </source>
</reference>
<sequence>MDLNKIVGDWQAKGGVSSMADFKKLCVQFDEVVEYLILVEEIVHEK</sequence>
<organism evidence="1 2">
    <name type="scientific">Xanthomonas hawaiiensis</name>
    <dbReference type="NCBI Taxonomy" id="3003247"/>
    <lineage>
        <taxon>Bacteria</taxon>
        <taxon>Pseudomonadati</taxon>
        <taxon>Pseudomonadota</taxon>
        <taxon>Gammaproteobacteria</taxon>
        <taxon>Lysobacterales</taxon>
        <taxon>Lysobacteraceae</taxon>
        <taxon>Xanthomonas</taxon>
    </lineage>
</organism>
<accession>A0ABU2IAL2</accession>
<evidence type="ECO:0000313" key="1">
    <source>
        <dbReference type="EMBL" id="MDS9995189.1"/>
    </source>
</evidence>
<comment type="caution">
    <text evidence="1">The sequence shown here is derived from an EMBL/GenBank/DDBJ whole genome shotgun (WGS) entry which is preliminary data.</text>
</comment>
<gene>
    <name evidence="1" type="ORF">PNQ69_20720</name>
</gene>
<evidence type="ECO:0000313" key="2">
    <source>
        <dbReference type="Proteomes" id="UP001260534"/>
    </source>
</evidence>
<keyword evidence="2" id="KW-1185">Reference proteome</keyword>
<dbReference type="RefSeq" id="WP_311163424.1">
    <property type="nucleotide sequence ID" value="NZ_JAQMHB010000003.1"/>
</dbReference>
<proteinExistence type="predicted"/>
<dbReference type="Proteomes" id="UP001260534">
    <property type="component" value="Unassembled WGS sequence"/>
</dbReference>
<name>A0ABU2IAL2_9XANT</name>
<dbReference type="EMBL" id="JAQMHB010000003">
    <property type="protein sequence ID" value="MDS9995189.1"/>
    <property type="molecule type" value="Genomic_DNA"/>
</dbReference>
<protein>
    <submittedName>
        <fullName evidence="1">Uncharacterized protein</fullName>
    </submittedName>
</protein>